<evidence type="ECO:0000256" key="9">
    <source>
        <dbReference type="ARBA" id="ARBA00022516"/>
    </source>
</evidence>
<evidence type="ECO:0000256" key="10">
    <source>
        <dbReference type="ARBA" id="ARBA00022679"/>
    </source>
</evidence>
<comment type="similarity">
    <text evidence="5 18">Belongs to the CDS family.</text>
</comment>
<evidence type="ECO:0000256" key="14">
    <source>
        <dbReference type="ARBA" id="ARBA00023098"/>
    </source>
</evidence>
<keyword evidence="9" id="KW-0444">Lipid biosynthesis</keyword>
<keyword evidence="17" id="KW-1208">Phospholipid metabolism</keyword>
<evidence type="ECO:0000256" key="2">
    <source>
        <dbReference type="ARBA" id="ARBA00004651"/>
    </source>
</evidence>
<proteinExistence type="inferred from homology"/>
<keyword evidence="10 18" id="KW-0808">Transferase</keyword>
<keyword evidence="15 19" id="KW-0472">Membrane</keyword>
<evidence type="ECO:0000256" key="13">
    <source>
        <dbReference type="ARBA" id="ARBA00022989"/>
    </source>
</evidence>
<organism evidence="20 21">
    <name type="scientific">Arsenicicoccus bolidensis</name>
    <dbReference type="NCBI Taxonomy" id="229480"/>
    <lineage>
        <taxon>Bacteria</taxon>
        <taxon>Bacillati</taxon>
        <taxon>Actinomycetota</taxon>
        <taxon>Actinomycetes</taxon>
        <taxon>Micrococcales</taxon>
        <taxon>Intrasporangiaceae</taxon>
        <taxon>Arsenicicoccus</taxon>
    </lineage>
</organism>
<dbReference type="GO" id="GO:0016779">
    <property type="term" value="F:nucleotidyltransferase activity"/>
    <property type="evidence" value="ECO:0007669"/>
    <property type="project" value="UniProtKB-KW"/>
</dbReference>
<dbReference type="PROSITE" id="PS01315">
    <property type="entry name" value="CDS"/>
    <property type="match status" value="1"/>
</dbReference>
<keyword evidence="14" id="KW-0443">Lipid metabolism</keyword>
<dbReference type="EMBL" id="JAKRCV010000009">
    <property type="protein sequence ID" value="MCG7321178.1"/>
    <property type="molecule type" value="Genomic_DNA"/>
</dbReference>
<protein>
    <recommendedName>
        <fullName evidence="7 18">Phosphatidate cytidylyltransferase</fullName>
        <ecNumber evidence="6 18">2.7.7.41</ecNumber>
    </recommendedName>
</protein>
<evidence type="ECO:0000256" key="19">
    <source>
        <dbReference type="SAM" id="Phobius"/>
    </source>
</evidence>
<evidence type="ECO:0000256" key="3">
    <source>
        <dbReference type="ARBA" id="ARBA00005119"/>
    </source>
</evidence>
<dbReference type="PANTHER" id="PTHR46382:SF1">
    <property type="entry name" value="PHOSPHATIDATE CYTIDYLYLTRANSFERASE"/>
    <property type="match status" value="1"/>
</dbReference>
<evidence type="ECO:0000256" key="15">
    <source>
        <dbReference type="ARBA" id="ARBA00023136"/>
    </source>
</evidence>
<keyword evidence="8" id="KW-1003">Cell membrane</keyword>
<comment type="catalytic activity">
    <reaction evidence="1 18">
        <text>a 1,2-diacyl-sn-glycero-3-phosphate + CTP + H(+) = a CDP-1,2-diacyl-sn-glycerol + diphosphate</text>
        <dbReference type="Rhea" id="RHEA:16229"/>
        <dbReference type="ChEBI" id="CHEBI:15378"/>
        <dbReference type="ChEBI" id="CHEBI:33019"/>
        <dbReference type="ChEBI" id="CHEBI:37563"/>
        <dbReference type="ChEBI" id="CHEBI:58332"/>
        <dbReference type="ChEBI" id="CHEBI:58608"/>
        <dbReference type="EC" id="2.7.7.41"/>
    </reaction>
</comment>
<evidence type="ECO:0000256" key="5">
    <source>
        <dbReference type="ARBA" id="ARBA00010185"/>
    </source>
</evidence>
<feature type="transmembrane region" description="Helical" evidence="19">
    <location>
        <begin position="210"/>
        <end position="230"/>
    </location>
</feature>
<evidence type="ECO:0000256" key="11">
    <source>
        <dbReference type="ARBA" id="ARBA00022692"/>
    </source>
</evidence>
<evidence type="ECO:0000313" key="21">
    <source>
        <dbReference type="Proteomes" id="UP001521931"/>
    </source>
</evidence>
<evidence type="ECO:0000256" key="8">
    <source>
        <dbReference type="ARBA" id="ARBA00022475"/>
    </source>
</evidence>
<feature type="transmembrane region" description="Helical" evidence="19">
    <location>
        <begin position="38"/>
        <end position="58"/>
    </location>
</feature>
<evidence type="ECO:0000256" key="18">
    <source>
        <dbReference type="RuleBase" id="RU003938"/>
    </source>
</evidence>
<keyword evidence="21" id="KW-1185">Reference proteome</keyword>
<accession>A0ABS9Q261</accession>
<dbReference type="PANTHER" id="PTHR46382">
    <property type="entry name" value="PHOSPHATIDATE CYTIDYLYLTRANSFERASE"/>
    <property type="match status" value="1"/>
</dbReference>
<comment type="caution">
    <text evidence="20">The sequence shown here is derived from an EMBL/GenBank/DDBJ whole genome shotgun (WGS) entry which is preliminary data.</text>
</comment>
<dbReference type="InterPro" id="IPR000374">
    <property type="entry name" value="PC_trans"/>
</dbReference>
<name>A0ABS9Q261_9MICO</name>
<sequence>MPTPDMPPALEGSRVHRRIQRALDVARRSKSPGKAGRNLPAAIGVGVGLGALIIGSLAWRPEAFLALVTVAIVIGMWEVVQAVRHGRVQVPLVPTMVGGVAMLASAYWGGPRPLTLAFTLAVLALLVWRSLQGVADAMRDVSGGVLTLAYVPLLASFCILLLAQTDGELRVVTFIAVTVFSDIGGYAVGVLKGKHPMAPSISPKKSWEGFAGSMVTCMLVGAVCTTWLLHAPWWTGVLLGAAACVTATVGDLCESVIKRDLGIKDMGHILPGHGGIMDRLDSLLLTAPMAWLVITYLVPAAV</sequence>
<keyword evidence="12 18" id="KW-0548">Nucleotidyltransferase</keyword>
<evidence type="ECO:0000256" key="17">
    <source>
        <dbReference type="ARBA" id="ARBA00023264"/>
    </source>
</evidence>
<comment type="pathway">
    <text evidence="4">Lipid metabolism.</text>
</comment>
<feature type="transmembrane region" description="Helical" evidence="19">
    <location>
        <begin position="283"/>
        <end position="301"/>
    </location>
</feature>
<feature type="transmembrane region" description="Helical" evidence="19">
    <location>
        <begin position="143"/>
        <end position="163"/>
    </location>
</feature>
<evidence type="ECO:0000256" key="12">
    <source>
        <dbReference type="ARBA" id="ARBA00022695"/>
    </source>
</evidence>
<dbReference type="EC" id="2.7.7.41" evidence="6 18"/>
<evidence type="ECO:0000256" key="16">
    <source>
        <dbReference type="ARBA" id="ARBA00023209"/>
    </source>
</evidence>
<keyword evidence="13 19" id="KW-1133">Transmembrane helix</keyword>
<gene>
    <name evidence="20" type="ORF">MHL29_04610</name>
</gene>
<comment type="subcellular location">
    <subcellularLocation>
        <location evidence="2">Cell membrane</location>
        <topology evidence="2">Multi-pass membrane protein</topology>
    </subcellularLocation>
</comment>
<evidence type="ECO:0000256" key="4">
    <source>
        <dbReference type="ARBA" id="ARBA00005189"/>
    </source>
</evidence>
<evidence type="ECO:0000313" key="20">
    <source>
        <dbReference type="EMBL" id="MCG7321178.1"/>
    </source>
</evidence>
<evidence type="ECO:0000256" key="1">
    <source>
        <dbReference type="ARBA" id="ARBA00001698"/>
    </source>
</evidence>
<feature type="transmembrane region" description="Helical" evidence="19">
    <location>
        <begin position="64"/>
        <end position="83"/>
    </location>
</feature>
<reference evidence="20 21" key="1">
    <citation type="submission" date="2022-02" db="EMBL/GenBank/DDBJ databases">
        <title>Uncovering new skin microbiome diversity through culturing and metagenomics.</title>
        <authorList>
            <person name="Conlan S."/>
            <person name="Deming C."/>
            <person name="Nisc Comparative Sequencing Program N."/>
            <person name="Segre J.A."/>
        </authorList>
    </citation>
    <scope>NUCLEOTIDE SEQUENCE [LARGE SCALE GENOMIC DNA]</scope>
    <source>
        <strain evidence="20 21">ACRQZ</strain>
    </source>
</reference>
<evidence type="ECO:0000256" key="7">
    <source>
        <dbReference type="ARBA" id="ARBA00019373"/>
    </source>
</evidence>
<feature type="transmembrane region" description="Helical" evidence="19">
    <location>
        <begin position="114"/>
        <end position="131"/>
    </location>
</feature>
<evidence type="ECO:0000256" key="6">
    <source>
        <dbReference type="ARBA" id="ARBA00012487"/>
    </source>
</evidence>
<dbReference type="RefSeq" id="WP_239262647.1">
    <property type="nucleotide sequence ID" value="NZ_JAKRCV010000009.1"/>
</dbReference>
<dbReference type="Pfam" id="PF01148">
    <property type="entry name" value="CTP_transf_1"/>
    <property type="match status" value="1"/>
</dbReference>
<keyword evidence="11 18" id="KW-0812">Transmembrane</keyword>
<dbReference type="Proteomes" id="UP001521931">
    <property type="component" value="Unassembled WGS sequence"/>
</dbReference>
<comment type="pathway">
    <text evidence="3 18">Phospholipid metabolism; CDP-diacylglycerol biosynthesis; CDP-diacylglycerol from sn-glycerol 3-phosphate: step 3/3.</text>
</comment>
<feature type="transmembrane region" description="Helical" evidence="19">
    <location>
        <begin position="169"/>
        <end position="189"/>
    </location>
</feature>
<keyword evidence="16" id="KW-0594">Phospholipid biosynthesis</keyword>